<evidence type="ECO:0000259" key="1">
    <source>
        <dbReference type="Pfam" id="PF07969"/>
    </source>
</evidence>
<dbReference type="SUPFAM" id="SSF51556">
    <property type="entry name" value="Metallo-dependent hydrolases"/>
    <property type="match status" value="1"/>
</dbReference>
<dbReference type="SUPFAM" id="SSF51338">
    <property type="entry name" value="Composite domain of metallo-dependent hydrolases"/>
    <property type="match status" value="1"/>
</dbReference>
<reference evidence="3" key="1">
    <citation type="submission" date="2019-06" db="EMBL/GenBank/DDBJ databases">
        <title>The complete genome of Emcibacter congregatus ZYLT.</title>
        <authorList>
            <person name="Zhao Z."/>
        </authorList>
    </citation>
    <scope>NUCLEOTIDE SEQUENCE [LARGE SCALE GENOMIC DNA]</scope>
    <source>
        <strain evidence="3">MCCC 1A06723</strain>
    </source>
</reference>
<dbReference type="AlphaFoldDB" id="A0A501PLP6"/>
<organism evidence="2 3">
    <name type="scientific">Emcibacter nanhaiensis</name>
    <dbReference type="NCBI Taxonomy" id="1505037"/>
    <lineage>
        <taxon>Bacteria</taxon>
        <taxon>Pseudomonadati</taxon>
        <taxon>Pseudomonadota</taxon>
        <taxon>Alphaproteobacteria</taxon>
        <taxon>Emcibacterales</taxon>
        <taxon>Emcibacteraceae</taxon>
        <taxon>Emcibacter</taxon>
    </lineage>
</organism>
<dbReference type="InterPro" id="IPR032466">
    <property type="entry name" value="Metal_Hydrolase"/>
</dbReference>
<comment type="caution">
    <text evidence="2">The sequence shown here is derived from an EMBL/GenBank/DDBJ whole genome shotgun (WGS) entry which is preliminary data.</text>
</comment>
<dbReference type="PANTHER" id="PTHR22642:SF2">
    <property type="entry name" value="PROTEIN LONG AFTER FAR-RED 3"/>
    <property type="match status" value="1"/>
</dbReference>
<proteinExistence type="predicted"/>
<protein>
    <submittedName>
        <fullName evidence="2">Amidohydrolase</fullName>
    </submittedName>
</protein>
<dbReference type="GO" id="GO:0016810">
    <property type="term" value="F:hydrolase activity, acting on carbon-nitrogen (but not peptide) bonds"/>
    <property type="evidence" value="ECO:0007669"/>
    <property type="project" value="InterPro"/>
</dbReference>
<dbReference type="Gene3D" id="2.30.40.10">
    <property type="entry name" value="Urease, subunit C, domain 1"/>
    <property type="match status" value="1"/>
</dbReference>
<dbReference type="OrthoDB" id="9811399at2"/>
<dbReference type="Gene3D" id="3.10.310.70">
    <property type="match status" value="1"/>
</dbReference>
<dbReference type="Gene3D" id="3.20.20.140">
    <property type="entry name" value="Metal-dependent hydrolases"/>
    <property type="match status" value="1"/>
</dbReference>
<feature type="domain" description="Amidohydrolase 3" evidence="1">
    <location>
        <begin position="121"/>
        <end position="617"/>
    </location>
</feature>
<sequence length="620" mass="68174">MVPTFVVWECRVPSAFPFPTTSDFSLAYWAAAQAAAPFYRRGIMTILKQHNLGLIGGLVLTVLSGSTALAGEAADKIFFNGHIYTVEQEQPWAEAVAITDGRFVAVGTDAEIRKLAGKNTEMVDLEGRMAMPGLNDGHSHPTDGAIANLFSCKFEFTATPEEIAEILQECVRRNPDSDWIVGGRWDSNFFENYDIPSPREWLDQYSGGKAVYFSDDSGHNGWANSKALELVGMTKETPDPKGGTIVRDPATGEPSGVLLEEAQILMESQLPDWSGKQYRAAVIEMARIANGYGITGIKDANAREPILKAYHDVDQAGELNIRVAAAISTPYGHREVPLDYERISRLQKEYASDRVNTWFVKLFDDGVPTVSRTAAMLEPYIHDDHFPENYRGQLHLSEDVMTADVAELEKRGFTVKIHTAGDRSVQTALNAIERAHEISGRSDLRHELAHSEFISAEDLPRYKALNVVADLSPYLWHPSPIVQSIFDAVGEERSRKNLWHIRDLLEAGAPVLAGSDWPAAVPSMDPWIAIEAMITRKDPYGKTPGVLGPDQAITLAQALHIFTVDGARALKLEKVSGSIAPGKSADLIVLNQNLFEIPAEDIAETKVEMVVLAGNTVLNR</sequence>
<dbReference type="Proteomes" id="UP000319148">
    <property type="component" value="Unassembled WGS sequence"/>
</dbReference>
<dbReference type="PANTHER" id="PTHR22642">
    <property type="entry name" value="IMIDAZOLONEPROPIONASE"/>
    <property type="match status" value="1"/>
</dbReference>
<name>A0A501PLP6_9PROT</name>
<dbReference type="InterPro" id="IPR033932">
    <property type="entry name" value="YtcJ-like"/>
</dbReference>
<evidence type="ECO:0000313" key="2">
    <source>
        <dbReference type="EMBL" id="TPD60696.1"/>
    </source>
</evidence>
<accession>A0A501PLP6</accession>
<dbReference type="InterPro" id="IPR011059">
    <property type="entry name" value="Metal-dep_hydrolase_composite"/>
</dbReference>
<gene>
    <name evidence="2" type="ORF">FIV46_08190</name>
</gene>
<keyword evidence="2" id="KW-0378">Hydrolase</keyword>
<dbReference type="CDD" id="cd01300">
    <property type="entry name" value="YtcJ_like"/>
    <property type="match status" value="1"/>
</dbReference>
<dbReference type="InterPro" id="IPR013108">
    <property type="entry name" value="Amidohydro_3"/>
</dbReference>
<evidence type="ECO:0000313" key="3">
    <source>
        <dbReference type="Proteomes" id="UP000319148"/>
    </source>
</evidence>
<dbReference type="Pfam" id="PF07969">
    <property type="entry name" value="Amidohydro_3"/>
    <property type="match status" value="1"/>
</dbReference>
<keyword evidence="3" id="KW-1185">Reference proteome</keyword>
<dbReference type="EMBL" id="VFIY01000006">
    <property type="protein sequence ID" value="TPD60696.1"/>
    <property type="molecule type" value="Genomic_DNA"/>
</dbReference>